<sequence>MQENFTLTVNEDQTFAEVKVMIAEARGEEFPVELQKLIYNARLIDDATKVGELGFDPAKFIVAMTTKKKAEPPVAGAEGAGPAPPVVAPAAAAPAAAAPEALTPEQEESIAAIMEIGADREQAVAVLRAARWSRDRAAGYLFNGIPEDSVVQEPAPQEPRAEEQGGEAPAVDAEAEAQEHEDLDILANLPQLEEIRQLVQQNPENLAPILQQIAAHNPRLVRTIQNNQQEFMDMLNGAGQYDQNLPGAGAGAAGAAAGGQGGRRRVVHLNQEQLDAINRIKAIVNASEATVVEAYFACDQDEEAAINFIFNTMDEQ</sequence>
<dbReference type="Pfam" id="PF09280">
    <property type="entry name" value="XPC-binding"/>
    <property type="match status" value="1"/>
</dbReference>
<dbReference type="Gene3D" id="3.10.20.90">
    <property type="entry name" value="Phosphatidylinositol 3-kinase Catalytic Subunit, Chain A, domain 1"/>
    <property type="match status" value="1"/>
</dbReference>
<comment type="subcellular location">
    <subcellularLocation>
        <location evidence="5">Nucleus</location>
    </subcellularLocation>
    <subcellularLocation>
        <location evidence="5">Cytoplasm</location>
    </subcellularLocation>
</comment>
<dbReference type="PANTHER" id="PTHR10621:SF0">
    <property type="entry name" value="UV EXCISION REPAIR PROTEIN RAD23"/>
    <property type="match status" value="1"/>
</dbReference>
<keyword evidence="5" id="KW-0963">Cytoplasm</keyword>
<dbReference type="GO" id="GO:0043130">
    <property type="term" value="F:ubiquitin binding"/>
    <property type="evidence" value="ECO:0007669"/>
    <property type="project" value="UniProtKB-UniRule"/>
</dbReference>
<evidence type="ECO:0000256" key="1">
    <source>
        <dbReference type="ARBA" id="ARBA00022737"/>
    </source>
</evidence>
<dbReference type="GO" id="GO:0043161">
    <property type="term" value="P:proteasome-mediated ubiquitin-dependent protein catabolic process"/>
    <property type="evidence" value="ECO:0007669"/>
    <property type="project" value="UniProtKB-UniRule"/>
</dbReference>
<name>G0NDA8_CAEBE</name>
<dbReference type="GO" id="GO:0005829">
    <property type="term" value="C:cytosol"/>
    <property type="evidence" value="ECO:0007669"/>
    <property type="project" value="TreeGrafter"/>
</dbReference>
<dbReference type="InterPro" id="IPR004806">
    <property type="entry name" value="Rad23"/>
</dbReference>
<evidence type="ECO:0000256" key="3">
    <source>
        <dbReference type="ARBA" id="ARBA00023204"/>
    </source>
</evidence>
<dbReference type="Gene3D" id="1.10.10.540">
    <property type="entry name" value="XPC-binding domain"/>
    <property type="match status" value="1"/>
</dbReference>
<comment type="similarity">
    <text evidence="5">Belongs to the RAD23 family.</text>
</comment>
<dbReference type="InParanoid" id="G0NDA8"/>
<dbReference type="eggNOG" id="KOG0011">
    <property type="taxonomic scope" value="Eukaryota"/>
</dbReference>
<dbReference type="Gene3D" id="1.10.8.10">
    <property type="entry name" value="DNA helicase RuvA subunit, C-terminal domain"/>
    <property type="match status" value="2"/>
</dbReference>
<evidence type="ECO:0000259" key="7">
    <source>
        <dbReference type="PROSITE" id="PS50030"/>
    </source>
</evidence>
<gene>
    <name evidence="9" type="ORF">CAEBREN_15682</name>
</gene>
<keyword evidence="10" id="KW-1185">Reference proteome</keyword>
<dbReference type="GO" id="GO:0031593">
    <property type="term" value="F:polyubiquitin modification-dependent protein binding"/>
    <property type="evidence" value="ECO:0007669"/>
    <property type="project" value="UniProtKB-UniRule"/>
</dbReference>
<keyword evidence="1" id="KW-0677">Repeat</keyword>
<dbReference type="Proteomes" id="UP000008068">
    <property type="component" value="Unassembled WGS sequence"/>
</dbReference>
<dbReference type="SUPFAM" id="SSF101238">
    <property type="entry name" value="XPC-binding domain"/>
    <property type="match status" value="1"/>
</dbReference>
<evidence type="ECO:0000256" key="2">
    <source>
        <dbReference type="ARBA" id="ARBA00022763"/>
    </source>
</evidence>
<dbReference type="SMART" id="SM00165">
    <property type="entry name" value="UBA"/>
    <property type="match status" value="2"/>
</dbReference>
<dbReference type="STRING" id="135651.G0NDA8"/>
<evidence type="ECO:0000313" key="9">
    <source>
        <dbReference type="EMBL" id="EGT58290.1"/>
    </source>
</evidence>
<dbReference type="OMA" id="WLTPTKQ"/>
<feature type="domain" description="UBA" evidence="7">
    <location>
        <begin position="104"/>
        <end position="144"/>
    </location>
</feature>
<dbReference type="Pfam" id="PF00627">
    <property type="entry name" value="UBA"/>
    <property type="match status" value="1"/>
</dbReference>
<dbReference type="Pfam" id="PF00240">
    <property type="entry name" value="ubiquitin"/>
    <property type="match status" value="1"/>
</dbReference>
<dbReference type="GO" id="GO:0070628">
    <property type="term" value="F:proteasome binding"/>
    <property type="evidence" value="ECO:0007669"/>
    <property type="project" value="TreeGrafter"/>
</dbReference>
<keyword evidence="3 5" id="KW-0234">DNA repair</keyword>
<dbReference type="SUPFAM" id="SSF46934">
    <property type="entry name" value="UBA-like"/>
    <property type="match status" value="1"/>
</dbReference>
<feature type="region of interest" description="Disordered" evidence="6">
    <location>
        <begin position="148"/>
        <end position="176"/>
    </location>
</feature>
<dbReference type="HOGENOM" id="CLU_040364_0_0_1"/>
<dbReference type="InterPro" id="IPR036353">
    <property type="entry name" value="XPC-bd_sf"/>
</dbReference>
<dbReference type="PRINTS" id="PR01839">
    <property type="entry name" value="RAD23PROTEIN"/>
</dbReference>
<comment type="function">
    <text evidence="5">Multiubiquitin chain receptor involved in modulation of proteasomal degradation. Involved in nucleotide excision repair.</text>
</comment>
<proteinExistence type="inferred from homology"/>
<dbReference type="GO" id="GO:0005654">
    <property type="term" value="C:nucleoplasm"/>
    <property type="evidence" value="ECO:0007669"/>
    <property type="project" value="TreeGrafter"/>
</dbReference>
<dbReference type="PROSITE" id="PS50053">
    <property type="entry name" value="UBIQUITIN_2"/>
    <property type="match status" value="1"/>
</dbReference>
<keyword evidence="2 5" id="KW-0227">DNA damage</keyword>
<accession>G0NDA8</accession>
<dbReference type="OrthoDB" id="419317at2759"/>
<dbReference type="InterPro" id="IPR009060">
    <property type="entry name" value="UBA-like_sf"/>
</dbReference>
<evidence type="ECO:0000259" key="8">
    <source>
        <dbReference type="PROSITE" id="PS50053"/>
    </source>
</evidence>
<organism evidence="10">
    <name type="scientific">Caenorhabditis brenneri</name>
    <name type="common">Nematode worm</name>
    <dbReference type="NCBI Taxonomy" id="135651"/>
    <lineage>
        <taxon>Eukaryota</taxon>
        <taxon>Metazoa</taxon>
        <taxon>Ecdysozoa</taxon>
        <taxon>Nematoda</taxon>
        <taxon>Chromadorea</taxon>
        <taxon>Rhabditida</taxon>
        <taxon>Rhabditina</taxon>
        <taxon>Rhabditomorpha</taxon>
        <taxon>Rhabditoidea</taxon>
        <taxon>Rhabditidae</taxon>
        <taxon>Peloderinae</taxon>
        <taxon>Caenorhabditis</taxon>
    </lineage>
</organism>
<evidence type="ECO:0000256" key="6">
    <source>
        <dbReference type="SAM" id="MobiDB-lite"/>
    </source>
</evidence>
<evidence type="ECO:0000256" key="4">
    <source>
        <dbReference type="ARBA" id="ARBA00023242"/>
    </source>
</evidence>
<evidence type="ECO:0000313" key="10">
    <source>
        <dbReference type="Proteomes" id="UP000008068"/>
    </source>
</evidence>
<dbReference type="SMART" id="SM00727">
    <property type="entry name" value="STI1"/>
    <property type="match status" value="1"/>
</dbReference>
<dbReference type="PROSITE" id="PS50030">
    <property type="entry name" value="UBA"/>
    <property type="match status" value="1"/>
</dbReference>
<protein>
    <recommendedName>
        <fullName evidence="5">UV excision repair protein RAD23</fullName>
    </recommendedName>
</protein>
<dbReference type="GO" id="GO:0006289">
    <property type="term" value="P:nucleotide-excision repair"/>
    <property type="evidence" value="ECO:0007669"/>
    <property type="project" value="UniProtKB-UniRule"/>
</dbReference>
<dbReference type="FunFam" id="1.10.8.10:FF:000003">
    <property type="entry name" value="UV excision repair protein RAD23 homolog"/>
    <property type="match status" value="1"/>
</dbReference>
<evidence type="ECO:0000256" key="5">
    <source>
        <dbReference type="RuleBase" id="RU367049"/>
    </source>
</evidence>
<dbReference type="SMART" id="SM00213">
    <property type="entry name" value="UBQ"/>
    <property type="match status" value="1"/>
</dbReference>
<feature type="domain" description="Ubiquitin-like" evidence="8">
    <location>
        <begin position="1"/>
        <end position="70"/>
    </location>
</feature>
<reference evidence="10" key="1">
    <citation type="submission" date="2011-07" db="EMBL/GenBank/DDBJ databases">
        <authorList>
            <consortium name="Caenorhabditis brenneri Sequencing and Analysis Consortium"/>
            <person name="Wilson R.K."/>
        </authorList>
    </citation>
    <scope>NUCLEOTIDE SEQUENCE [LARGE SCALE GENOMIC DNA]</scope>
    <source>
        <strain evidence="10">PB2801</strain>
    </source>
</reference>
<keyword evidence="4 5" id="KW-0539">Nucleus</keyword>
<dbReference type="PANTHER" id="PTHR10621">
    <property type="entry name" value="UV EXCISION REPAIR PROTEIN RAD23"/>
    <property type="match status" value="1"/>
</dbReference>
<dbReference type="InterPro" id="IPR015940">
    <property type="entry name" value="UBA"/>
</dbReference>
<dbReference type="InterPro" id="IPR029071">
    <property type="entry name" value="Ubiquitin-like_domsf"/>
</dbReference>
<dbReference type="InterPro" id="IPR000626">
    <property type="entry name" value="Ubiquitin-like_dom"/>
</dbReference>
<dbReference type="InterPro" id="IPR006636">
    <property type="entry name" value="STI1_HS-bd"/>
</dbReference>
<dbReference type="EMBL" id="GL379867">
    <property type="protein sequence ID" value="EGT58290.1"/>
    <property type="molecule type" value="Genomic_DNA"/>
</dbReference>
<dbReference type="InterPro" id="IPR015360">
    <property type="entry name" value="XPC-bd"/>
</dbReference>
<dbReference type="GO" id="GO:0003684">
    <property type="term" value="F:damaged DNA binding"/>
    <property type="evidence" value="ECO:0007669"/>
    <property type="project" value="UniProtKB-UniRule"/>
</dbReference>
<dbReference type="AlphaFoldDB" id="G0NDA8"/>
<dbReference type="SUPFAM" id="SSF54236">
    <property type="entry name" value="Ubiquitin-like"/>
    <property type="match status" value="1"/>
</dbReference>